<evidence type="ECO:0000256" key="2">
    <source>
        <dbReference type="SAM" id="MobiDB-lite"/>
    </source>
</evidence>
<name>A0AA91PYG3_CLALS</name>
<dbReference type="KEGG" id="clus:A9F13_12g02013"/>
<evidence type="ECO:0000313" key="4">
    <source>
        <dbReference type="Proteomes" id="UP000195602"/>
    </source>
</evidence>
<protein>
    <submittedName>
        <fullName evidence="3">Uncharacterized protein</fullName>
    </submittedName>
</protein>
<reference evidence="3 4" key="1">
    <citation type="submission" date="2017-04" db="EMBL/GenBank/DDBJ databases">
        <title>Draft genome of the yeast Clavispora lusitaniae type strain CBS 6936.</title>
        <authorList>
            <person name="Durrens P."/>
            <person name="Klopp C."/>
            <person name="Biteau N."/>
            <person name="Fitton-Ouhabi V."/>
            <person name="Dementhon K."/>
            <person name="Accoceberry I."/>
            <person name="Sherman D.J."/>
            <person name="Noel T."/>
        </authorList>
    </citation>
    <scope>NUCLEOTIDE SEQUENCE [LARGE SCALE GENOMIC DNA]</scope>
    <source>
        <strain evidence="3 4">CBS 6936</strain>
    </source>
</reference>
<organism evidence="3 4">
    <name type="scientific">Clavispora lusitaniae</name>
    <name type="common">Candida lusitaniae</name>
    <dbReference type="NCBI Taxonomy" id="36911"/>
    <lineage>
        <taxon>Eukaryota</taxon>
        <taxon>Fungi</taxon>
        <taxon>Dikarya</taxon>
        <taxon>Ascomycota</taxon>
        <taxon>Saccharomycotina</taxon>
        <taxon>Pichiomycetes</taxon>
        <taxon>Metschnikowiaceae</taxon>
        <taxon>Clavispora</taxon>
    </lineage>
</organism>
<feature type="coiled-coil region" evidence="1">
    <location>
        <begin position="50"/>
        <end position="77"/>
    </location>
</feature>
<evidence type="ECO:0000256" key="1">
    <source>
        <dbReference type="SAM" id="Coils"/>
    </source>
</evidence>
<gene>
    <name evidence="3" type="ORF">A9F13_12g02013</name>
</gene>
<accession>A0AA91PYG3</accession>
<feature type="region of interest" description="Disordered" evidence="2">
    <location>
        <begin position="119"/>
        <end position="146"/>
    </location>
</feature>
<dbReference type="AlphaFoldDB" id="A0AA91PYG3"/>
<sequence>MEDTDAPDPFLQQVPLIRNPAFQPPKPVSLNTNYGKLLATLPGSVIPPKVALKKEELEQWIEQLKNIKQNNLHSESQTQASVNYTQWLKKSQMKVAPGFDFDGMTPLSAGHLEVASPRLDRAADVPKGESPDVSGLREDLGDLQIT</sequence>
<comment type="caution">
    <text evidence="3">The sequence shown here is derived from an EMBL/GenBank/DDBJ whole genome shotgun (WGS) entry which is preliminary data.</text>
</comment>
<dbReference type="EMBL" id="LYUB02000012">
    <property type="protein sequence ID" value="OVF07650.1"/>
    <property type="molecule type" value="Genomic_DNA"/>
</dbReference>
<feature type="compositionally biased region" description="Basic and acidic residues" evidence="2">
    <location>
        <begin position="119"/>
        <end position="140"/>
    </location>
</feature>
<proteinExistence type="predicted"/>
<dbReference type="Proteomes" id="UP000195602">
    <property type="component" value="Unassembled WGS sequence"/>
</dbReference>
<evidence type="ECO:0000313" key="3">
    <source>
        <dbReference type="EMBL" id="OVF07650.1"/>
    </source>
</evidence>
<keyword evidence="1" id="KW-0175">Coiled coil</keyword>